<dbReference type="Proteomes" id="UP001235939">
    <property type="component" value="Chromosome 15"/>
</dbReference>
<protein>
    <recommendedName>
        <fullName evidence="3">Peptidase S1 domain-containing protein</fullName>
    </recommendedName>
</protein>
<gene>
    <name evidence="4" type="ORF">LAZ67_15003177</name>
</gene>
<feature type="domain" description="Peptidase S1" evidence="3">
    <location>
        <begin position="46"/>
        <end position="415"/>
    </location>
</feature>
<dbReference type="InterPro" id="IPR001314">
    <property type="entry name" value="Peptidase_S1A"/>
</dbReference>
<dbReference type="InterPro" id="IPR001254">
    <property type="entry name" value="Trypsin_dom"/>
</dbReference>
<dbReference type="CDD" id="cd00190">
    <property type="entry name" value="Tryp_SPc"/>
    <property type="match status" value="1"/>
</dbReference>
<accession>A0ABY6LBA9</accession>
<dbReference type="PROSITE" id="PS50240">
    <property type="entry name" value="TRYPSIN_DOM"/>
    <property type="match status" value="1"/>
</dbReference>
<dbReference type="SMART" id="SM00020">
    <property type="entry name" value="Tryp_SPc"/>
    <property type="match status" value="1"/>
</dbReference>
<dbReference type="Gene3D" id="2.40.10.10">
    <property type="entry name" value="Trypsin-like serine proteases"/>
    <property type="match status" value="2"/>
</dbReference>
<dbReference type="InterPro" id="IPR018114">
    <property type="entry name" value="TRYPSIN_HIS"/>
</dbReference>
<keyword evidence="5" id="KW-1185">Reference proteome</keyword>
<dbReference type="InterPro" id="IPR033116">
    <property type="entry name" value="TRYPSIN_SER"/>
</dbReference>
<evidence type="ECO:0000256" key="1">
    <source>
        <dbReference type="ARBA" id="ARBA00023157"/>
    </source>
</evidence>
<evidence type="ECO:0000259" key="3">
    <source>
        <dbReference type="PROSITE" id="PS50240"/>
    </source>
</evidence>
<keyword evidence="1" id="KW-1015">Disulfide bond</keyword>
<dbReference type="PRINTS" id="PR00722">
    <property type="entry name" value="CHYMOTRYPSIN"/>
</dbReference>
<dbReference type="InterPro" id="IPR043504">
    <property type="entry name" value="Peptidase_S1_PA_chymotrypsin"/>
</dbReference>
<proteinExistence type="predicted"/>
<dbReference type="PANTHER" id="PTHR24253:SF153">
    <property type="entry name" value="SERINE PROTEASE HEPSIN"/>
    <property type="match status" value="1"/>
</dbReference>
<evidence type="ECO:0000313" key="5">
    <source>
        <dbReference type="Proteomes" id="UP001235939"/>
    </source>
</evidence>
<dbReference type="EMBL" id="CP092877">
    <property type="protein sequence ID" value="UYV78004.1"/>
    <property type="molecule type" value="Genomic_DNA"/>
</dbReference>
<dbReference type="SUPFAM" id="SSF50494">
    <property type="entry name" value="Trypsin-like serine proteases"/>
    <property type="match status" value="1"/>
</dbReference>
<reference evidence="4 5" key="1">
    <citation type="submission" date="2022-01" db="EMBL/GenBank/DDBJ databases">
        <title>A chromosomal length assembly of Cordylochernes scorpioides.</title>
        <authorList>
            <person name="Zeh D."/>
            <person name="Zeh J."/>
        </authorList>
    </citation>
    <scope>NUCLEOTIDE SEQUENCE [LARGE SCALE GENOMIC DNA]</scope>
    <source>
        <strain evidence="4">IN4F17</strain>
        <tissue evidence="4">Whole Body</tissue>
    </source>
</reference>
<organism evidence="4 5">
    <name type="scientific">Cordylochernes scorpioides</name>
    <dbReference type="NCBI Taxonomy" id="51811"/>
    <lineage>
        <taxon>Eukaryota</taxon>
        <taxon>Metazoa</taxon>
        <taxon>Ecdysozoa</taxon>
        <taxon>Arthropoda</taxon>
        <taxon>Chelicerata</taxon>
        <taxon>Arachnida</taxon>
        <taxon>Pseudoscorpiones</taxon>
        <taxon>Cheliferoidea</taxon>
        <taxon>Chernetidae</taxon>
        <taxon>Cordylochernes</taxon>
    </lineage>
</organism>
<name>A0ABY6LBA9_9ARAC</name>
<dbReference type="Pfam" id="PF00089">
    <property type="entry name" value="Trypsin"/>
    <property type="match status" value="1"/>
</dbReference>
<dbReference type="PROSITE" id="PS00134">
    <property type="entry name" value="TRYPSIN_HIS"/>
    <property type="match status" value="1"/>
</dbReference>
<dbReference type="PANTHER" id="PTHR24253">
    <property type="entry name" value="TRANSMEMBRANE PROTEASE SERINE"/>
    <property type="match status" value="1"/>
</dbReference>
<dbReference type="PROSITE" id="PS00135">
    <property type="entry name" value="TRYPSIN_SER"/>
    <property type="match status" value="1"/>
</dbReference>
<keyword evidence="2" id="KW-0378">Hydrolase</keyword>
<evidence type="ECO:0000256" key="2">
    <source>
        <dbReference type="RuleBase" id="RU363034"/>
    </source>
</evidence>
<evidence type="ECO:0000313" key="4">
    <source>
        <dbReference type="EMBL" id="UYV78004.1"/>
    </source>
</evidence>
<keyword evidence="2" id="KW-0645">Protease</keyword>
<keyword evidence="2" id="KW-0720">Serine protease</keyword>
<sequence>MCSCSLHGVQIILYAWIRIPYRGTIRLHKTCGVANVNASDPLTLRIVGGREAEPGEWPWQCLPLLRMGHMVSHISLLQCLPLLRCLPLLKVGHTVSPYLPPSIPSSSSPRRCVVQSIVLDRLCIPIVSFPHLFPGDFPPTLSAMSLLLIITSDDVFDDATTNLAVAMSGNVLLLQVSVQLTHPQFGKVGHWCGGTLVGNQWVVTAAHCVINHIIWNLTSKPALHPASASVLEGEAGQTSLSRPRREKKTVPCPTLILPWYRGYNNDVGAMRLSNRDITPHHQPICVRTRRHGSGDGVLRHRTGAKWTYSVLITYKRASNTLQAVEVEVMDNSVCNGAYQPRFKIPIRPWHLCAGTLAGGKGTCQGDSGGPLQCKVNGQWFLAGVTSDVWRHLRLFIGHDKNNNTVYTPKIENDCCDRDVRRHLRLFIGHDNNNNTVYTPKIENDCCDRDVRRHLRLFIGHDNNNNIVYTSKIENDCCDRDVWIHLRRFIGHDNNNTVYKPKIENDCCDRDVWRHLRLFIGHDNNNTVYTPKIENYCCDRDVWRHLRRFIGHDNNNTVYTPKIENDCCDRDVWRHLRRFIGHDNNNTVYTPKIENDCCDRDVWRHLRRFIGHDNNNTVYKPKIENDCCDRDVRRHLRLFIGHDNNNTVYKPKIENDCCDRDVWRHLRRFIGHDNNNTVYKPKIENDCCDRDVWRHLRLFIGHDNNNIS</sequence>
<dbReference type="InterPro" id="IPR009003">
    <property type="entry name" value="Peptidase_S1_PA"/>
</dbReference>